<evidence type="ECO:0000256" key="1">
    <source>
        <dbReference type="ARBA" id="ARBA00006336"/>
    </source>
</evidence>
<gene>
    <name evidence="3" type="ORF">CXG81DRAFT_24733</name>
</gene>
<dbReference type="EMBL" id="ML014139">
    <property type="protein sequence ID" value="RKP02591.1"/>
    <property type="molecule type" value="Genomic_DNA"/>
</dbReference>
<evidence type="ECO:0000313" key="4">
    <source>
        <dbReference type="Proteomes" id="UP000274922"/>
    </source>
</evidence>
<feature type="domain" description="Isochorismatase-like" evidence="2">
    <location>
        <begin position="24"/>
        <end position="179"/>
    </location>
</feature>
<keyword evidence="4" id="KW-1185">Reference proteome</keyword>
<dbReference type="InterPro" id="IPR000868">
    <property type="entry name" value="Isochorismatase-like_dom"/>
</dbReference>
<dbReference type="InterPro" id="IPR050993">
    <property type="entry name" value="Isochorismatase_domain"/>
</dbReference>
<proteinExistence type="inferred from homology"/>
<organism evidence="3 4">
    <name type="scientific">Caulochytrium protostelioides</name>
    <dbReference type="NCBI Taxonomy" id="1555241"/>
    <lineage>
        <taxon>Eukaryota</taxon>
        <taxon>Fungi</taxon>
        <taxon>Fungi incertae sedis</taxon>
        <taxon>Chytridiomycota</taxon>
        <taxon>Chytridiomycota incertae sedis</taxon>
        <taxon>Chytridiomycetes</taxon>
        <taxon>Caulochytriales</taxon>
        <taxon>Caulochytriaceae</taxon>
        <taxon>Caulochytrium</taxon>
    </lineage>
</organism>
<name>A0A4P9XBV2_9FUNG</name>
<dbReference type="Pfam" id="PF00857">
    <property type="entry name" value="Isochorismatase"/>
    <property type="match status" value="1"/>
</dbReference>
<dbReference type="Proteomes" id="UP000274922">
    <property type="component" value="Unassembled WGS sequence"/>
</dbReference>
<comment type="similarity">
    <text evidence="1">Belongs to the isochorismatase family.</text>
</comment>
<dbReference type="OrthoDB" id="269496at2759"/>
<dbReference type="SUPFAM" id="SSF52499">
    <property type="entry name" value="Isochorismatase-like hydrolases"/>
    <property type="match status" value="1"/>
</dbReference>
<evidence type="ECO:0000259" key="2">
    <source>
        <dbReference type="Pfam" id="PF00857"/>
    </source>
</evidence>
<dbReference type="AlphaFoldDB" id="A0A4P9XBV2"/>
<dbReference type="InterPro" id="IPR036380">
    <property type="entry name" value="Isochorismatase-like_sf"/>
</dbReference>
<accession>A0A4P9XBV2</accession>
<protein>
    <recommendedName>
        <fullName evidence="2">Isochorismatase-like domain-containing protein</fullName>
    </recommendedName>
</protein>
<dbReference type="PANTHER" id="PTHR14119:SF3">
    <property type="entry name" value="ISOCHORISMATASE DOMAIN-CONTAINING PROTEIN 2"/>
    <property type="match status" value="1"/>
</dbReference>
<evidence type="ECO:0000313" key="3">
    <source>
        <dbReference type="EMBL" id="RKP02591.1"/>
    </source>
</evidence>
<dbReference type="Gene3D" id="3.40.50.850">
    <property type="entry name" value="Isochorismatase-like"/>
    <property type="match status" value="1"/>
</dbReference>
<sequence>MAAAAGVAEVAVPCIGAERSGAATALFVCDIQERFRTTITHYDDMIAMGAKMVDVARALSLPVVSTEHTYGVFGETVSELRTKLEAGDWPAPQLLGERKQQFAMTTPAVCEFMDKHDIKTVILVGIEAHICVLQTALALRERGIRVLVPLDAISSAHPAERPIAARTMERAGCLLTTTETLIFQLVQTAEHPQFKDMNNIIKTYFKQTRNALDALVLNSRSS</sequence>
<reference evidence="4" key="1">
    <citation type="journal article" date="2018" name="Nat. Microbiol.">
        <title>Leveraging single-cell genomics to expand the fungal tree of life.</title>
        <authorList>
            <person name="Ahrendt S.R."/>
            <person name="Quandt C.A."/>
            <person name="Ciobanu D."/>
            <person name="Clum A."/>
            <person name="Salamov A."/>
            <person name="Andreopoulos B."/>
            <person name="Cheng J.F."/>
            <person name="Woyke T."/>
            <person name="Pelin A."/>
            <person name="Henrissat B."/>
            <person name="Reynolds N.K."/>
            <person name="Benny G.L."/>
            <person name="Smith M.E."/>
            <person name="James T.Y."/>
            <person name="Grigoriev I.V."/>
        </authorList>
    </citation>
    <scope>NUCLEOTIDE SEQUENCE [LARGE SCALE GENOMIC DNA]</scope>
    <source>
        <strain evidence="4">ATCC 52028</strain>
    </source>
</reference>
<dbReference type="PANTHER" id="PTHR14119">
    <property type="entry name" value="HYDROLASE"/>
    <property type="match status" value="1"/>
</dbReference>
<dbReference type="STRING" id="1555241.A0A4P9XBV2"/>